<feature type="compositionally biased region" description="Acidic residues" evidence="6">
    <location>
        <begin position="521"/>
        <end position="530"/>
    </location>
</feature>
<dbReference type="EMBL" id="JBBPHU010000007">
    <property type="protein sequence ID" value="KAK7515558.1"/>
    <property type="molecule type" value="Genomic_DNA"/>
</dbReference>
<evidence type="ECO:0000313" key="10">
    <source>
        <dbReference type="Proteomes" id="UP001363622"/>
    </source>
</evidence>
<keyword evidence="4 7" id="KW-1133">Transmembrane helix</keyword>
<proteinExistence type="predicted"/>
<feature type="transmembrane region" description="Helical" evidence="7">
    <location>
        <begin position="114"/>
        <end position="136"/>
    </location>
</feature>
<keyword evidence="3 7" id="KW-0812">Transmembrane</keyword>
<feature type="transmembrane region" description="Helical" evidence="7">
    <location>
        <begin position="87"/>
        <end position="107"/>
    </location>
</feature>
<keyword evidence="5 7" id="KW-0472">Membrane</keyword>
<organism evidence="9 10">
    <name type="scientific">Phyllosticta citriasiana</name>
    <dbReference type="NCBI Taxonomy" id="595635"/>
    <lineage>
        <taxon>Eukaryota</taxon>
        <taxon>Fungi</taxon>
        <taxon>Dikarya</taxon>
        <taxon>Ascomycota</taxon>
        <taxon>Pezizomycotina</taxon>
        <taxon>Dothideomycetes</taxon>
        <taxon>Dothideomycetes incertae sedis</taxon>
        <taxon>Botryosphaeriales</taxon>
        <taxon>Phyllostictaceae</taxon>
        <taxon>Phyllosticta</taxon>
    </lineage>
</organism>
<evidence type="ECO:0000256" key="5">
    <source>
        <dbReference type="ARBA" id="ARBA00023136"/>
    </source>
</evidence>
<feature type="transmembrane region" description="Helical" evidence="7">
    <location>
        <begin position="349"/>
        <end position="369"/>
    </location>
</feature>
<dbReference type="PANTHER" id="PTHR43791">
    <property type="entry name" value="PERMEASE-RELATED"/>
    <property type="match status" value="1"/>
</dbReference>
<evidence type="ECO:0000259" key="8">
    <source>
        <dbReference type="PROSITE" id="PS50850"/>
    </source>
</evidence>
<evidence type="ECO:0000256" key="4">
    <source>
        <dbReference type="ARBA" id="ARBA00022989"/>
    </source>
</evidence>
<feature type="transmembrane region" description="Helical" evidence="7">
    <location>
        <begin position="317"/>
        <end position="337"/>
    </location>
</feature>
<evidence type="ECO:0000256" key="7">
    <source>
        <dbReference type="SAM" id="Phobius"/>
    </source>
</evidence>
<evidence type="ECO:0000256" key="6">
    <source>
        <dbReference type="SAM" id="MobiDB-lite"/>
    </source>
</evidence>
<dbReference type="InterPro" id="IPR020846">
    <property type="entry name" value="MFS_dom"/>
</dbReference>
<reference evidence="9 10" key="1">
    <citation type="submission" date="2024-04" db="EMBL/GenBank/DDBJ databases">
        <title>Phyllosticta paracitricarpa is synonymous to the EU quarantine fungus P. citricarpa based on phylogenomic analyses.</title>
        <authorList>
            <consortium name="Lawrence Berkeley National Laboratory"/>
            <person name="Van Ingen-Buijs V.A."/>
            <person name="Van Westerhoven A.C."/>
            <person name="Haridas S."/>
            <person name="Skiadas P."/>
            <person name="Martin F."/>
            <person name="Groenewald J.Z."/>
            <person name="Crous P.W."/>
            <person name="Seidl M.F."/>
        </authorList>
    </citation>
    <scope>NUCLEOTIDE SEQUENCE [LARGE SCALE GENOMIC DNA]</scope>
    <source>
        <strain evidence="9 10">CBS 123371</strain>
    </source>
</reference>
<accession>A0ABR1KIK4</accession>
<comment type="subcellular location">
    <subcellularLocation>
        <location evidence="1">Membrane</location>
        <topology evidence="1">Multi-pass membrane protein</topology>
    </subcellularLocation>
</comment>
<dbReference type="InterPro" id="IPR036259">
    <property type="entry name" value="MFS_trans_sf"/>
</dbReference>
<dbReference type="Pfam" id="PF07690">
    <property type="entry name" value="MFS_1"/>
    <property type="match status" value="1"/>
</dbReference>
<protein>
    <submittedName>
        <fullName evidence="9">Pantothenate transporter liz1</fullName>
    </submittedName>
</protein>
<keyword evidence="10" id="KW-1185">Reference proteome</keyword>
<feature type="domain" description="Major facilitator superfamily (MFS) profile" evidence="8">
    <location>
        <begin position="48"/>
        <end position="530"/>
    </location>
</feature>
<evidence type="ECO:0000256" key="3">
    <source>
        <dbReference type="ARBA" id="ARBA00022692"/>
    </source>
</evidence>
<sequence>MEAVKEISSSGASSSKNSRGDRFRNFFLGDESKSKEETKLVQKLDIVILTYCCVSSFFNYLDRSSFANAYVAGLQEDLGLHGSQYNAILSVFTAGSVVGQIPHAIILQKVAPRIWLPFMVIVWSALTMACAATHTYTQLCVVRFFQGFAEASTYCGTIYIIGCWYKPREIAKRTAIFTASGQAGTMFAGLMMTATYQGMNGYAGLAGWKWLFIVNGIITLPIAIVGFIFFPDLPENTKAKWLNKAERELALARLPPKDPEGHNINPWSLAKRVFGHPALYLLCTFSVVSGALEAYVVQSLFLLWMKAHKSVFSQSQINTYPLGVQATGIVSTFLAAVHIDATGQRVPMGLLAALLQFIATVILLVPSIPFGATFFAFYLAGTSYIVNPVSYGWASIILKRGGDDAARSVILYSMNAVQTCLYTFWGIVLYPADDAPYWKKGYIAMIVVIAVMCATLYGMWWLDKSTLAKLPDSETAVRDLAGMPSAEACGVVETKCGCAPTGQSAGREKRGERGGVVEVAPDGDTEEKSS</sequence>
<feature type="region of interest" description="Disordered" evidence="6">
    <location>
        <begin position="500"/>
        <end position="530"/>
    </location>
</feature>
<dbReference type="InterPro" id="IPR011701">
    <property type="entry name" value="MFS"/>
</dbReference>
<gene>
    <name evidence="9" type="ORF">IWZ03DRAFT_206242</name>
</gene>
<dbReference type="PROSITE" id="PS50850">
    <property type="entry name" value="MFS"/>
    <property type="match status" value="1"/>
</dbReference>
<feature type="transmembrane region" description="Helical" evidence="7">
    <location>
        <begin position="142"/>
        <end position="162"/>
    </location>
</feature>
<dbReference type="PANTHER" id="PTHR43791:SF4">
    <property type="entry name" value="PANTOTHENATE TRANSPORTER FEN2"/>
    <property type="match status" value="1"/>
</dbReference>
<feature type="transmembrane region" description="Helical" evidence="7">
    <location>
        <begin position="208"/>
        <end position="230"/>
    </location>
</feature>
<feature type="transmembrane region" description="Helical" evidence="7">
    <location>
        <begin position="375"/>
        <end position="397"/>
    </location>
</feature>
<evidence type="ECO:0000256" key="1">
    <source>
        <dbReference type="ARBA" id="ARBA00004141"/>
    </source>
</evidence>
<feature type="transmembrane region" description="Helical" evidence="7">
    <location>
        <begin position="278"/>
        <end position="305"/>
    </location>
</feature>
<feature type="transmembrane region" description="Helical" evidence="7">
    <location>
        <begin position="442"/>
        <end position="462"/>
    </location>
</feature>
<dbReference type="Gene3D" id="1.20.1250.20">
    <property type="entry name" value="MFS general substrate transporter like domains"/>
    <property type="match status" value="1"/>
</dbReference>
<feature type="compositionally biased region" description="Basic and acidic residues" evidence="6">
    <location>
        <begin position="506"/>
        <end position="515"/>
    </location>
</feature>
<evidence type="ECO:0000313" key="9">
    <source>
        <dbReference type="EMBL" id="KAK7515558.1"/>
    </source>
</evidence>
<evidence type="ECO:0000256" key="2">
    <source>
        <dbReference type="ARBA" id="ARBA00022448"/>
    </source>
</evidence>
<dbReference type="Proteomes" id="UP001363622">
    <property type="component" value="Unassembled WGS sequence"/>
</dbReference>
<keyword evidence="2" id="KW-0813">Transport</keyword>
<feature type="transmembrane region" description="Helical" evidence="7">
    <location>
        <begin position="409"/>
        <end position="430"/>
    </location>
</feature>
<feature type="transmembrane region" description="Helical" evidence="7">
    <location>
        <begin position="174"/>
        <end position="196"/>
    </location>
</feature>
<dbReference type="SUPFAM" id="SSF103473">
    <property type="entry name" value="MFS general substrate transporter"/>
    <property type="match status" value="1"/>
</dbReference>
<name>A0ABR1KIK4_9PEZI</name>
<comment type="caution">
    <text evidence="9">The sequence shown here is derived from an EMBL/GenBank/DDBJ whole genome shotgun (WGS) entry which is preliminary data.</text>
</comment>